<dbReference type="EMBL" id="CAJVPW010001208">
    <property type="protein sequence ID" value="CAG8477909.1"/>
    <property type="molecule type" value="Genomic_DNA"/>
</dbReference>
<name>A0ACA9KLT7_9GLOM</name>
<feature type="non-terminal residue" evidence="1">
    <location>
        <position position="109"/>
    </location>
</feature>
<reference evidence="1" key="1">
    <citation type="submission" date="2021-06" db="EMBL/GenBank/DDBJ databases">
        <authorList>
            <person name="Kallberg Y."/>
            <person name="Tangrot J."/>
            <person name="Rosling A."/>
        </authorList>
    </citation>
    <scope>NUCLEOTIDE SEQUENCE</scope>
    <source>
        <strain evidence="1">28 12/20/2015</strain>
    </source>
</reference>
<gene>
    <name evidence="1" type="ORF">SPELUC_LOCUS1996</name>
</gene>
<evidence type="ECO:0000313" key="1">
    <source>
        <dbReference type="EMBL" id="CAG8477909.1"/>
    </source>
</evidence>
<accession>A0ACA9KLT7</accession>
<comment type="caution">
    <text evidence="1">The sequence shown here is derived from an EMBL/GenBank/DDBJ whole genome shotgun (WGS) entry which is preliminary data.</text>
</comment>
<dbReference type="Proteomes" id="UP000789366">
    <property type="component" value="Unassembled WGS sequence"/>
</dbReference>
<sequence length="109" mass="12979">MKKIGEEDSNYPKLSRRSFQYYIVKEGVYLPELYLAYTKKPNSYPIPDDYVVETTYRKNEKTVTCSINYYNEKPQYKIEFELFEDEHICSDLSPSVIANAYLKVYNETI</sequence>
<proteinExistence type="predicted"/>
<protein>
    <submittedName>
        <fullName evidence="1">9590_t:CDS:1</fullName>
    </submittedName>
</protein>
<organism evidence="1 2">
    <name type="scientific">Cetraspora pellucida</name>
    <dbReference type="NCBI Taxonomy" id="1433469"/>
    <lineage>
        <taxon>Eukaryota</taxon>
        <taxon>Fungi</taxon>
        <taxon>Fungi incertae sedis</taxon>
        <taxon>Mucoromycota</taxon>
        <taxon>Glomeromycotina</taxon>
        <taxon>Glomeromycetes</taxon>
        <taxon>Diversisporales</taxon>
        <taxon>Gigasporaceae</taxon>
        <taxon>Cetraspora</taxon>
    </lineage>
</organism>
<keyword evidence="2" id="KW-1185">Reference proteome</keyword>
<evidence type="ECO:0000313" key="2">
    <source>
        <dbReference type="Proteomes" id="UP000789366"/>
    </source>
</evidence>